<dbReference type="EMBL" id="KQ419660">
    <property type="protein sequence ID" value="KOF82673.1"/>
    <property type="molecule type" value="Genomic_DNA"/>
</dbReference>
<reference evidence="1" key="1">
    <citation type="submission" date="2015-07" db="EMBL/GenBank/DDBJ databases">
        <title>MeaNS - Measles Nucleotide Surveillance Program.</title>
        <authorList>
            <person name="Tran T."/>
            <person name="Druce J."/>
        </authorList>
    </citation>
    <scope>NUCLEOTIDE SEQUENCE</scope>
    <source>
        <strain evidence="1">UCB-OBI-ISO-001</strain>
        <tissue evidence="1">Gonad</tissue>
    </source>
</reference>
<sequence length="52" mass="6215">MLLSMLSDVDIILRYFLIVNNGKSTEKNKYIYIKRDIYVFNFMASTISLKKY</sequence>
<dbReference type="AlphaFoldDB" id="A0A0L8H0F4"/>
<proteinExistence type="predicted"/>
<accession>A0A0L8H0F4</accession>
<name>A0A0L8H0F4_OCTBM</name>
<gene>
    <name evidence="1" type="ORF">OCBIM_22024946mg</name>
</gene>
<protein>
    <submittedName>
        <fullName evidence="1">Uncharacterized protein</fullName>
    </submittedName>
</protein>
<organism evidence="1">
    <name type="scientific">Octopus bimaculoides</name>
    <name type="common">California two-spotted octopus</name>
    <dbReference type="NCBI Taxonomy" id="37653"/>
    <lineage>
        <taxon>Eukaryota</taxon>
        <taxon>Metazoa</taxon>
        <taxon>Spiralia</taxon>
        <taxon>Lophotrochozoa</taxon>
        <taxon>Mollusca</taxon>
        <taxon>Cephalopoda</taxon>
        <taxon>Coleoidea</taxon>
        <taxon>Octopodiformes</taxon>
        <taxon>Octopoda</taxon>
        <taxon>Incirrata</taxon>
        <taxon>Octopodidae</taxon>
        <taxon>Octopus</taxon>
    </lineage>
</organism>
<evidence type="ECO:0000313" key="1">
    <source>
        <dbReference type="EMBL" id="KOF82673.1"/>
    </source>
</evidence>